<name>A0A4S8JSJ2_MUSBA</name>
<sequence>MSIALLSIVSYTNHFFHEQSWKWPKKRFNMMTYDRNMLTVEMHCSHGLLSFPASSKHDDGHSLLS</sequence>
<protein>
    <submittedName>
        <fullName evidence="1">Uncharacterized protein</fullName>
    </submittedName>
</protein>
<keyword evidence="2" id="KW-1185">Reference proteome</keyword>
<proteinExistence type="predicted"/>
<comment type="caution">
    <text evidence="1">The sequence shown here is derived from an EMBL/GenBank/DDBJ whole genome shotgun (WGS) entry which is preliminary data.</text>
</comment>
<dbReference type="AlphaFoldDB" id="A0A4S8JSJ2"/>
<evidence type="ECO:0000313" key="2">
    <source>
        <dbReference type="Proteomes" id="UP000317650"/>
    </source>
</evidence>
<dbReference type="EMBL" id="PYDT01000004">
    <property type="protein sequence ID" value="THU65088.1"/>
    <property type="molecule type" value="Genomic_DNA"/>
</dbReference>
<dbReference type="Proteomes" id="UP000317650">
    <property type="component" value="Chromosome 1"/>
</dbReference>
<gene>
    <name evidence="1" type="ORF">C4D60_Mb01t33450</name>
</gene>
<accession>A0A4S8JSJ2</accession>
<reference evidence="1 2" key="1">
    <citation type="journal article" date="2019" name="Nat. Plants">
        <title>Genome sequencing of Musa balbisiana reveals subgenome evolution and function divergence in polyploid bananas.</title>
        <authorList>
            <person name="Yao X."/>
        </authorList>
    </citation>
    <scope>NUCLEOTIDE SEQUENCE [LARGE SCALE GENOMIC DNA]</scope>
    <source>
        <strain evidence="2">cv. DH-PKW</strain>
        <tissue evidence="1">Leaves</tissue>
    </source>
</reference>
<evidence type="ECO:0000313" key="1">
    <source>
        <dbReference type="EMBL" id="THU65088.1"/>
    </source>
</evidence>
<organism evidence="1 2">
    <name type="scientific">Musa balbisiana</name>
    <name type="common">Banana</name>
    <dbReference type="NCBI Taxonomy" id="52838"/>
    <lineage>
        <taxon>Eukaryota</taxon>
        <taxon>Viridiplantae</taxon>
        <taxon>Streptophyta</taxon>
        <taxon>Embryophyta</taxon>
        <taxon>Tracheophyta</taxon>
        <taxon>Spermatophyta</taxon>
        <taxon>Magnoliopsida</taxon>
        <taxon>Liliopsida</taxon>
        <taxon>Zingiberales</taxon>
        <taxon>Musaceae</taxon>
        <taxon>Musa</taxon>
    </lineage>
</organism>